<gene>
    <name evidence="7" type="ORF">QN062_08580</name>
    <name evidence="6" type="ORF">QN216_02770</name>
    <name evidence="5" type="ORF">QN217_07675</name>
</gene>
<feature type="DNA-binding region" description="H-T-H motif" evidence="2">
    <location>
        <begin position="46"/>
        <end position="65"/>
    </location>
</feature>
<dbReference type="RefSeq" id="WP_369341392.1">
    <property type="nucleotide sequence ID" value="NZ_CP129675.1"/>
</dbReference>
<sequence>MTDDSTHVQGTPAEHQKHRPETLAKRQEILRAASEVFGMKGSSKGTLEEIAHKVGMTRAGILHHFGSKRGLLLAVLQFRDTSAVADLESHHMPGGGGLFRHLIDTVRRNEQRPGIVYTFVTLSAESITEDNPGHDYFLQRYTNLRNEITEALISMARERRTTIDMNKAIMASSAILAVMDGLQLQWLVDGQKLDLSASTEYAIDTIVASVIPDAAESA</sequence>
<dbReference type="KEGG" id="bfk:QN062_08580"/>
<dbReference type="PANTHER" id="PTHR30055:SF226">
    <property type="entry name" value="HTH-TYPE TRANSCRIPTIONAL REGULATOR PKSA"/>
    <property type="match status" value="1"/>
</dbReference>
<evidence type="ECO:0000259" key="4">
    <source>
        <dbReference type="PROSITE" id="PS50977"/>
    </source>
</evidence>
<dbReference type="EMBL" id="CP129682">
    <property type="protein sequence ID" value="XDS49204.1"/>
    <property type="molecule type" value="Genomic_DNA"/>
</dbReference>
<evidence type="ECO:0000313" key="5">
    <source>
        <dbReference type="EMBL" id="XDS46014.1"/>
    </source>
</evidence>
<dbReference type="GO" id="GO:0003700">
    <property type="term" value="F:DNA-binding transcription factor activity"/>
    <property type="evidence" value="ECO:0007669"/>
    <property type="project" value="TreeGrafter"/>
</dbReference>
<dbReference type="SUPFAM" id="SSF48498">
    <property type="entry name" value="Tetracyclin repressor-like, C-terminal domain"/>
    <property type="match status" value="1"/>
</dbReference>
<dbReference type="Gene3D" id="1.10.357.10">
    <property type="entry name" value="Tetracycline Repressor, domain 2"/>
    <property type="match status" value="1"/>
</dbReference>
<dbReference type="InterPro" id="IPR001647">
    <property type="entry name" value="HTH_TetR"/>
</dbReference>
<dbReference type="AlphaFoldDB" id="A0AB39UNF9"/>
<proteinExistence type="predicted"/>
<dbReference type="InterPro" id="IPR036271">
    <property type="entry name" value="Tet_transcr_reg_TetR-rel_C_sf"/>
</dbReference>
<reference evidence="7" key="1">
    <citation type="submission" date="2023-07" db="EMBL/GenBank/DDBJ databases">
        <title>Bifidobacterium aquikefiriaerophilum sp. nov. and Bifidobacterium eccum sp. nov., isolated from water kefir.</title>
        <authorList>
            <person name="Breselge S."/>
            <person name="Bellassi P."/>
            <person name="Barcenilla C."/>
            <person name="Alvarez-Ordonez A."/>
            <person name="Morelli L."/>
            <person name="Cotter P.D."/>
        </authorList>
    </citation>
    <scope>NUCLEOTIDE SEQUENCE</scope>
    <source>
        <strain evidence="7">WK012_4_13</strain>
        <strain evidence="6">WK013_4_14</strain>
        <strain evidence="5">WK048_4_13</strain>
    </source>
</reference>
<dbReference type="InterPro" id="IPR009057">
    <property type="entry name" value="Homeodomain-like_sf"/>
</dbReference>
<evidence type="ECO:0000256" key="2">
    <source>
        <dbReference type="PROSITE-ProRule" id="PRU00335"/>
    </source>
</evidence>
<keyword evidence="1 2" id="KW-0238">DNA-binding</keyword>
<feature type="domain" description="HTH tetR-type" evidence="4">
    <location>
        <begin position="23"/>
        <end position="83"/>
    </location>
</feature>
<dbReference type="PRINTS" id="PR00455">
    <property type="entry name" value="HTHTETR"/>
</dbReference>
<evidence type="ECO:0000256" key="1">
    <source>
        <dbReference type="ARBA" id="ARBA00023125"/>
    </source>
</evidence>
<organism evidence="7">
    <name type="scientific">Bifidobacterium fermentum</name>
    <dbReference type="NCBI Taxonomy" id="3059035"/>
    <lineage>
        <taxon>Bacteria</taxon>
        <taxon>Bacillati</taxon>
        <taxon>Actinomycetota</taxon>
        <taxon>Actinomycetes</taxon>
        <taxon>Bifidobacteriales</taxon>
        <taxon>Bifidobacteriaceae</taxon>
        <taxon>Bifidobacterium</taxon>
    </lineage>
</organism>
<dbReference type="Pfam" id="PF00440">
    <property type="entry name" value="TetR_N"/>
    <property type="match status" value="1"/>
</dbReference>
<dbReference type="EMBL" id="CP129683">
    <property type="protein sequence ID" value="XDS50428.1"/>
    <property type="molecule type" value="Genomic_DNA"/>
</dbReference>
<dbReference type="PROSITE" id="PS50977">
    <property type="entry name" value="HTH_TETR_2"/>
    <property type="match status" value="1"/>
</dbReference>
<evidence type="ECO:0000313" key="7">
    <source>
        <dbReference type="EMBL" id="XDS50428.1"/>
    </source>
</evidence>
<dbReference type="GO" id="GO:0000976">
    <property type="term" value="F:transcription cis-regulatory region binding"/>
    <property type="evidence" value="ECO:0007669"/>
    <property type="project" value="TreeGrafter"/>
</dbReference>
<dbReference type="InterPro" id="IPR050109">
    <property type="entry name" value="HTH-type_TetR-like_transc_reg"/>
</dbReference>
<name>A0AB39UNF9_9BIFI</name>
<dbReference type="PANTHER" id="PTHR30055">
    <property type="entry name" value="HTH-TYPE TRANSCRIPTIONAL REGULATOR RUTR"/>
    <property type="match status" value="1"/>
</dbReference>
<evidence type="ECO:0000256" key="3">
    <source>
        <dbReference type="SAM" id="MobiDB-lite"/>
    </source>
</evidence>
<evidence type="ECO:0000313" key="6">
    <source>
        <dbReference type="EMBL" id="XDS49204.1"/>
    </source>
</evidence>
<protein>
    <submittedName>
        <fullName evidence="7">TetR/AcrR family transcriptional regulator</fullName>
    </submittedName>
</protein>
<feature type="region of interest" description="Disordered" evidence="3">
    <location>
        <begin position="1"/>
        <end position="22"/>
    </location>
</feature>
<dbReference type="SUPFAM" id="SSF46689">
    <property type="entry name" value="Homeodomain-like"/>
    <property type="match status" value="1"/>
</dbReference>
<dbReference type="EMBL" id="CP129675">
    <property type="protein sequence ID" value="XDS46014.1"/>
    <property type="molecule type" value="Genomic_DNA"/>
</dbReference>
<accession>A0AB39UNF9</accession>